<comment type="pathway">
    <text evidence="1 8">One-carbon metabolism; tetrahydrofolate interconversion.</text>
</comment>
<dbReference type="SUPFAM" id="SSF52540">
    <property type="entry name" value="P-loop containing nucleoside triphosphate hydrolases"/>
    <property type="match status" value="1"/>
</dbReference>
<gene>
    <name evidence="8" type="primary">fhs</name>
    <name evidence="9" type="ORF">A176_006823</name>
</gene>
<keyword evidence="10" id="KW-1185">Reference proteome</keyword>
<dbReference type="GO" id="GO:0005524">
    <property type="term" value="F:ATP binding"/>
    <property type="evidence" value="ECO:0007669"/>
    <property type="project" value="UniProtKB-UniRule"/>
</dbReference>
<comment type="similarity">
    <text evidence="7 8">Belongs to the formate--tetrahydrofolate ligase family.</text>
</comment>
<dbReference type="Gene3D" id="3.30.1510.10">
    <property type="entry name" value="Domain 2, N(10)-formyltetrahydrofolate synthetase"/>
    <property type="match status" value="1"/>
</dbReference>
<dbReference type="UniPathway" id="UPA00193"/>
<accession>A0A0H4X2N2</accession>
<keyword evidence="4 8" id="KW-0547">Nucleotide-binding</keyword>
<sequence>MKLRAMSEVGAELGLAPEDVLPWGTHRAKVSLDALGKRSGKQGRLVLVSAINPTPPGEGKTTMSVALAMGLRKRGRRAVAALREPSLGPVFGVKGGGTGGGQASLEPAADINLHFTGDLHAITSANNLLAALVDNAVFYGQPVALDATRVRWRRALDMNDRFLRNVIVGLGGKAQGVPREDHFDITAASEVMAILALAEGLKDLEARLGRVIIGHSRDGQPVRAQDVNAAAAMVALLKDALMPNLAQTREGGPALVHAGPFANIAHGCSSVLGTRMGLAYADEVITEAGFGFDLGAEKFLDIKCRGAGIWPRGVVLVVTLRALKHHGGAAPSRVAEPDREALVRGFAHLEKHLESVAAFGLPAVLCVNRFPQDLDSELEELRAFGKARGVETAVCDGFSRGGDGALEIADRVLEMLDATDAAPPQPRFLYDVTQTPEEKVAAIARTVYGADDVAFTANAKKDLEAVRELGGAQLPVCMAKTHLSLSDDPTKLGRPRGFTLTVREVRLSAGAGFLVALTGDILTMPGLPREPAARRVTVHDDGRVTGLMQGE</sequence>
<evidence type="ECO:0000256" key="7">
    <source>
        <dbReference type="ARBA" id="ARBA00061363"/>
    </source>
</evidence>
<dbReference type="GO" id="GO:0035999">
    <property type="term" value="P:tetrahydrofolate interconversion"/>
    <property type="evidence" value="ECO:0007669"/>
    <property type="project" value="UniProtKB-UniRule"/>
</dbReference>
<proteinExistence type="inferred from homology"/>
<keyword evidence="3 8" id="KW-0436">Ligase</keyword>
<dbReference type="KEGG" id="mym:A176_006823"/>
<protein>
    <recommendedName>
        <fullName evidence="8">Formate--tetrahydrofolate ligase</fullName>
        <ecNumber evidence="8">6.3.4.3</ecNumber>
    </recommendedName>
    <alternativeName>
        <fullName evidence="8">Formyltetrahydrofolate synthetase</fullName>
        <shortName evidence="8">FHS</shortName>
        <shortName evidence="8">FTHFS</shortName>
    </alternativeName>
</protein>
<evidence type="ECO:0000256" key="6">
    <source>
        <dbReference type="ARBA" id="ARBA00049033"/>
    </source>
</evidence>
<evidence type="ECO:0000313" key="10">
    <source>
        <dbReference type="Proteomes" id="UP000009026"/>
    </source>
</evidence>
<name>A0A0H4X2N2_9BACT</name>
<dbReference type="InterPro" id="IPR020628">
    <property type="entry name" value="Formate_THF_ligase_CS"/>
</dbReference>
<evidence type="ECO:0000256" key="3">
    <source>
        <dbReference type="ARBA" id="ARBA00022598"/>
    </source>
</evidence>
<dbReference type="EMBL" id="CP012109">
    <property type="protein sequence ID" value="AKQ69911.1"/>
    <property type="molecule type" value="Genomic_DNA"/>
</dbReference>
<reference evidence="9 10" key="1">
    <citation type="journal article" date="2016" name="PLoS ONE">
        <title>Complete Genome Sequence and Comparative Genomics of a Novel Myxobacterium Myxococcus hansupus.</title>
        <authorList>
            <person name="Sharma G."/>
            <person name="Narwani T."/>
            <person name="Subramanian S."/>
        </authorList>
    </citation>
    <scope>NUCLEOTIDE SEQUENCE [LARGE SCALE GENOMIC DNA]</scope>
    <source>
        <strain evidence="10">mixupus</strain>
    </source>
</reference>
<dbReference type="InterPro" id="IPR027417">
    <property type="entry name" value="P-loop_NTPase"/>
</dbReference>
<evidence type="ECO:0000256" key="1">
    <source>
        <dbReference type="ARBA" id="ARBA00004777"/>
    </source>
</evidence>
<dbReference type="CDD" id="cd00477">
    <property type="entry name" value="FTHFS"/>
    <property type="match status" value="1"/>
</dbReference>
<feature type="binding site" evidence="8">
    <location>
        <begin position="54"/>
        <end position="61"/>
    </location>
    <ligand>
        <name>ATP</name>
        <dbReference type="ChEBI" id="CHEBI:30616"/>
    </ligand>
</feature>
<evidence type="ECO:0000313" key="9">
    <source>
        <dbReference type="EMBL" id="AKQ69911.1"/>
    </source>
</evidence>
<dbReference type="PATRIC" id="fig|1297742.4.peg.6921"/>
<dbReference type="Gene3D" id="3.40.50.300">
    <property type="entry name" value="P-loop containing nucleotide triphosphate hydrolases"/>
    <property type="match status" value="1"/>
</dbReference>
<dbReference type="Gene3D" id="3.10.410.10">
    <property type="entry name" value="Formyltetrahydrofolate synthetase, domain 3"/>
    <property type="match status" value="1"/>
</dbReference>
<dbReference type="NCBIfam" id="NF010030">
    <property type="entry name" value="PRK13505.1"/>
    <property type="match status" value="1"/>
</dbReference>
<keyword evidence="2 8" id="KW-0554">One-carbon metabolism</keyword>
<dbReference type="GO" id="GO:0004329">
    <property type="term" value="F:formate-tetrahydrofolate ligase activity"/>
    <property type="evidence" value="ECO:0007669"/>
    <property type="project" value="UniProtKB-UniRule"/>
</dbReference>
<dbReference type="Proteomes" id="UP000009026">
    <property type="component" value="Chromosome"/>
</dbReference>
<dbReference type="PROSITE" id="PS00722">
    <property type="entry name" value="FTHFS_2"/>
    <property type="match status" value="1"/>
</dbReference>
<evidence type="ECO:0000256" key="4">
    <source>
        <dbReference type="ARBA" id="ARBA00022741"/>
    </source>
</evidence>
<dbReference type="eggNOG" id="COG2759">
    <property type="taxonomic scope" value="Bacteria"/>
</dbReference>
<comment type="catalytic activity">
    <reaction evidence="6 8">
        <text>(6S)-5,6,7,8-tetrahydrofolate + formate + ATP = (6R)-10-formyltetrahydrofolate + ADP + phosphate</text>
        <dbReference type="Rhea" id="RHEA:20221"/>
        <dbReference type="ChEBI" id="CHEBI:15740"/>
        <dbReference type="ChEBI" id="CHEBI:30616"/>
        <dbReference type="ChEBI" id="CHEBI:43474"/>
        <dbReference type="ChEBI" id="CHEBI:57453"/>
        <dbReference type="ChEBI" id="CHEBI:195366"/>
        <dbReference type="ChEBI" id="CHEBI:456216"/>
        <dbReference type="EC" id="6.3.4.3"/>
    </reaction>
</comment>
<dbReference type="EC" id="6.3.4.3" evidence="8"/>
<dbReference type="RefSeq" id="WP_002637638.1">
    <property type="nucleotide sequence ID" value="NZ_CP012109.1"/>
</dbReference>
<evidence type="ECO:0000256" key="2">
    <source>
        <dbReference type="ARBA" id="ARBA00022563"/>
    </source>
</evidence>
<organism evidence="9 10">
    <name type="scientific">Pseudomyxococcus hansupus</name>
    <dbReference type="NCBI Taxonomy" id="1297742"/>
    <lineage>
        <taxon>Bacteria</taxon>
        <taxon>Pseudomonadati</taxon>
        <taxon>Myxococcota</taxon>
        <taxon>Myxococcia</taxon>
        <taxon>Myxococcales</taxon>
        <taxon>Cystobacterineae</taxon>
        <taxon>Myxococcaceae</taxon>
        <taxon>Pseudomyxococcus</taxon>
    </lineage>
</organism>
<dbReference type="AlphaFoldDB" id="A0A0H4X2N2"/>
<dbReference type="OrthoDB" id="9761733at2"/>
<evidence type="ECO:0000256" key="5">
    <source>
        <dbReference type="ARBA" id="ARBA00022840"/>
    </source>
</evidence>
<dbReference type="Pfam" id="PF01268">
    <property type="entry name" value="FTHFS"/>
    <property type="match status" value="1"/>
</dbReference>
<dbReference type="FunFam" id="3.30.1510.10:FF:000001">
    <property type="entry name" value="Formate--tetrahydrofolate ligase"/>
    <property type="match status" value="1"/>
</dbReference>
<dbReference type="FunFam" id="3.10.410.10:FF:000001">
    <property type="entry name" value="Putative formate--tetrahydrofolate ligase"/>
    <property type="match status" value="1"/>
</dbReference>
<dbReference type="HAMAP" id="MF_01543">
    <property type="entry name" value="FTHFS"/>
    <property type="match status" value="1"/>
</dbReference>
<keyword evidence="5 8" id="KW-0067">ATP-binding</keyword>
<dbReference type="STRING" id="1297742.A176_006823"/>
<dbReference type="InterPro" id="IPR000559">
    <property type="entry name" value="Formate_THF_ligase"/>
</dbReference>
<evidence type="ECO:0000256" key="8">
    <source>
        <dbReference type="HAMAP-Rule" id="MF_01543"/>
    </source>
</evidence>